<proteinExistence type="predicted"/>
<name>A0A1T5IHY6_9FIRM</name>
<organism evidence="2 3">
    <name type="scientific">Maledivibacter halophilus</name>
    <dbReference type="NCBI Taxonomy" id="36842"/>
    <lineage>
        <taxon>Bacteria</taxon>
        <taxon>Bacillati</taxon>
        <taxon>Bacillota</taxon>
        <taxon>Clostridia</taxon>
        <taxon>Peptostreptococcales</taxon>
        <taxon>Caminicellaceae</taxon>
        <taxon>Maledivibacter</taxon>
    </lineage>
</organism>
<feature type="domain" description="Peptidase C39" evidence="1">
    <location>
        <begin position="188"/>
        <end position="337"/>
    </location>
</feature>
<dbReference type="AlphaFoldDB" id="A0A1T5IHY6"/>
<dbReference type="GO" id="GO:0016020">
    <property type="term" value="C:membrane"/>
    <property type="evidence" value="ECO:0007669"/>
    <property type="project" value="InterPro"/>
</dbReference>
<dbReference type="GO" id="GO:0006508">
    <property type="term" value="P:proteolysis"/>
    <property type="evidence" value="ECO:0007669"/>
    <property type="project" value="InterPro"/>
</dbReference>
<sequence>MVQGVNNELKILIHGKKDFEIGDFNDTSLNSKKNIVLKKEKTSGCFISPVINCREFRELIASWNACTVLQSQVELKIRIKKNNKWSPWFSWGKWSVNNNRRSISNQKNEFGKVDDELLVVLGNEAANGFQYKVILTRENTQINSPEVKLIAASLKLCNENLNLLEFESKEKWLKELNVPQRAQLHIPKIGDSICSPTSVAMVMAYYGYNYDTEYVASHVKDNGLGIYGNWTFNTAFAGSTDLYGYVAKIETVDRIKKMISMDIPAVVSIRTKSIKELQGTIMPYPSGHLIVIRGFKIKDGNEYVIVNDPAEYKKENVRREYKIDEFKKVWRKVAYVISPNLEKIKEFAMV</sequence>
<dbReference type="Proteomes" id="UP000190285">
    <property type="component" value="Unassembled WGS sequence"/>
</dbReference>
<evidence type="ECO:0000313" key="3">
    <source>
        <dbReference type="Proteomes" id="UP000190285"/>
    </source>
</evidence>
<evidence type="ECO:0000259" key="1">
    <source>
        <dbReference type="PROSITE" id="PS50990"/>
    </source>
</evidence>
<keyword evidence="3" id="KW-1185">Reference proteome</keyword>
<dbReference type="Gene3D" id="3.90.70.10">
    <property type="entry name" value="Cysteine proteinases"/>
    <property type="match status" value="1"/>
</dbReference>
<dbReference type="STRING" id="36842.SAMN02194393_00400"/>
<gene>
    <name evidence="2" type="ORF">SAMN02194393_00400</name>
</gene>
<protein>
    <submittedName>
        <fullName evidence="2">Uncharacterized protein YvpB</fullName>
    </submittedName>
</protein>
<dbReference type="PROSITE" id="PS50990">
    <property type="entry name" value="PEPTIDASE_C39"/>
    <property type="match status" value="1"/>
</dbReference>
<dbReference type="InterPro" id="IPR005074">
    <property type="entry name" value="Peptidase_C39"/>
</dbReference>
<dbReference type="InterPro" id="IPR039564">
    <property type="entry name" value="Peptidase_C39-like"/>
</dbReference>
<dbReference type="GO" id="GO:0005524">
    <property type="term" value="F:ATP binding"/>
    <property type="evidence" value="ECO:0007669"/>
    <property type="project" value="InterPro"/>
</dbReference>
<dbReference type="GO" id="GO:0008233">
    <property type="term" value="F:peptidase activity"/>
    <property type="evidence" value="ECO:0007669"/>
    <property type="project" value="InterPro"/>
</dbReference>
<dbReference type="EMBL" id="FUZT01000001">
    <property type="protein sequence ID" value="SKC38784.1"/>
    <property type="molecule type" value="Genomic_DNA"/>
</dbReference>
<accession>A0A1T5IHY6</accession>
<dbReference type="Pfam" id="PF13529">
    <property type="entry name" value="Peptidase_C39_2"/>
    <property type="match status" value="1"/>
</dbReference>
<dbReference type="RefSeq" id="WP_170917236.1">
    <property type="nucleotide sequence ID" value="NZ_FUZT01000001.1"/>
</dbReference>
<evidence type="ECO:0000313" key="2">
    <source>
        <dbReference type="EMBL" id="SKC38784.1"/>
    </source>
</evidence>
<reference evidence="2 3" key="1">
    <citation type="submission" date="2017-02" db="EMBL/GenBank/DDBJ databases">
        <authorList>
            <person name="Peterson S.W."/>
        </authorList>
    </citation>
    <scope>NUCLEOTIDE SEQUENCE [LARGE SCALE GENOMIC DNA]</scope>
    <source>
        <strain evidence="2 3">M1</strain>
    </source>
</reference>